<keyword evidence="1" id="KW-1133">Transmembrane helix</keyword>
<name>A0A4Y7SGM0_COPMI</name>
<dbReference type="EMBL" id="QPFP01000129">
    <property type="protein sequence ID" value="TEB20894.1"/>
    <property type="molecule type" value="Genomic_DNA"/>
</dbReference>
<evidence type="ECO:0000313" key="3">
    <source>
        <dbReference type="Proteomes" id="UP000298030"/>
    </source>
</evidence>
<feature type="transmembrane region" description="Helical" evidence="1">
    <location>
        <begin position="60"/>
        <end position="79"/>
    </location>
</feature>
<dbReference type="AlphaFoldDB" id="A0A4Y7SGM0"/>
<keyword evidence="1" id="KW-0812">Transmembrane</keyword>
<organism evidence="2 3">
    <name type="scientific">Coprinellus micaceus</name>
    <name type="common">Glistening ink-cap mushroom</name>
    <name type="synonym">Coprinus micaceus</name>
    <dbReference type="NCBI Taxonomy" id="71717"/>
    <lineage>
        <taxon>Eukaryota</taxon>
        <taxon>Fungi</taxon>
        <taxon>Dikarya</taxon>
        <taxon>Basidiomycota</taxon>
        <taxon>Agaricomycotina</taxon>
        <taxon>Agaricomycetes</taxon>
        <taxon>Agaricomycetidae</taxon>
        <taxon>Agaricales</taxon>
        <taxon>Agaricineae</taxon>
        <taxon>Psathyrellaceae</taxon>
        <taxon>Coprinellus</taxon>
    </lineage>
</organism>
<sequence length="141" mass="16024">MSLYHFTVSIGLYPPHSLYSISVTTMFCYVYALVARLAFRISMHPSLVPFSVDLLVFLRNGFYVVPIIAWHITYIYFNWTSLSLSRPGLPSHPSDHDSYIHSATVSSLLCRSFLSIISCPHGLLLVRRLSLLVTLILNFLD</sequence>
<accession>A0A4Y7SGM0</accession>
<evidence type="ECO:0000256" key="1">
    <source>
        <dbReference type="SAM" id="Phobius"/>
    </source>
</evidence>
<keyword evidence="1" id="KW-0472">Membrane</keyword>
<comment type="caution">
    <text evidence="2">The sequence shown here is derived from an EMBL/GenBank/DDBJ whole genome shotgun (WGS) entry which is preliminary data.</text>
</comment>
<dbReference type="Proteomes" id="UP000298030">
    <property type="component" value="Unassembled WGS sequence"/>
</dbReference>
<evidence type="ECO:0000313" key="2">
    <source>
        <dbReference type="EMBL" id="TEB20894.1"/>
    </source>
</evidence>
<feature type="transmembrane region" description="Helical" evidence="1">
    <location>
        <begin position="20"/>
        <end position="39"/>
    </location>
</feature>
<reference evidence="2 3" key="1">
    <citation type="journal article" date="2019" name="Nat. Ecol. Evol.">
        <title>Megaphylogeny resolves global patterns of mushroom evolution.</title>
        <authorList>
            <person name="Varga T."/>
            <person name="Krizsan K."/>
            <person name="Foldi C."/>
            <person name="Dima B."/>
            <person name="Sanchez-Garcia M."/>
            <person name="Sanchez-Ramirez S."/>
            <person name="Szollosi G.J."/>
            <person name="Szarkandi J.G."/>
            <person name="Papp V."/>
            <person name="Albert L."/>
            <person name="Andreopoulos W."/>
            <person name="Angelini C."/>
            <person name="Antonin V."/>
            <person name="Barry K.W."/>
            <person name="Bougher N.L."/>
            <person name="Buchanan P."/>
            <person name="Buyck B."/>
            <person name="Bense V."/>
            <person name="Catcheside P."/>
            <person name="Chovatia M."/>
            <person name="Cooper J."/>
            <person name="Damon W."/>
            <person name="Desjardin D."/>
            <person name="Finy P."/>
            <person name="Geml J."/>
            <person name="Haridas S."/>
            <person name="Hughes K."/>
            <person name="Justo A."/>
            <person name="Karasinski D."/>
            <person name="Kautmanova I."/>
            <person name="Kiss B."/>
            <person name="Kocsube S."/>
            <person name="Kotiranta H."/>
            <person name="LaButti K.M."/>
            <person name="Lechner B.E."/>
            <person name="Liimatainen K."/>
            <person name="Lipzen A."/>
            <person name="Lukacs Z."/>
            <person name="Mihaltcheva S."/>
            <person name="Morgado L.N."/>
            <person name="Niskanen T."/>
            <person name="Noordeloos M.E."/>
            <person name="Ohm R.A."/>
            <person name="Ortiz-Santana B."/>
            <person name="Ovrebo C."/>
            <person name="Racz N."/>
            <person name="Riley R."/>
            <person name="Savchenko A."/>
            <person name="Shiryaev A."/>
            <person name="Soop K."/>
            <person name="Spirin V."/>
            <person name="Szebenyi C."/>
            <person name="Tomsovsky M."/>
            <person name="Tulloss R.E."/>
            <person name="Uehling J."/>
            <person name="Grigoriev I.V."/>
            <person name="Vagvolgyi C."/>
            <person name="Papp T."/>
            <person name="Martin F.M."/>
            <person name="Miettinen O."/>
            <person name="Hibbett D.S."/>
            <person name="Nagy L.G."/>
        </authorList>
    </citation>
    <scope>NUCLEOTIDE SEQUENCE [LARGE SCALE GENOMIC DNA]</scope>
    <source>
        <strain evidence="2 3">FP101781</strain>
    </source>
</reference>
<proteinExistence type="predicted"/>
<protein>
    <submittedName>
        <fullName evidence="2">Uncharacterized protein</fullName>
    </submittedName>
</protein>
<gene>
    <name evidence="2" type="ORF">FA13DRAFT_175001</name>
</gene>
<keyword evidence="3" id="KW-1185">Reference proteome</keyword>